<keyword evidence="3" id="KW-1185">Reference proteome</keyword>
<name>A0A421NXL9_9MOLU</name>
<feature type="transmembrane region" description="Helical" evidence="1">
    <location>
        <begin position="17"/>
        <end position="36"/>
    </location>
</feature>
<evidence type="ECO:0000313" key="3">
    <source>
        <dbReference type="Proteomes" id="UP000283896"/>
    </source>
</evidence>
<reference evidence="3" key="1">
    <citation type="submission" date="2016-11" db="EMBL/GenBank/DDBJ databases">
        <title>Genome sequence of Candidatus Phytoplasma solani strain SA-1.</title>
        <authorList>
            <person name="Haryono M."/>
            <person name="Samarzija I."/>
            <person name="Seruga Music M."/>
            <person name="Hogenhout S."/>
            <person name="Kuo C.-H."/>
        </authorList>
    </citation>
    <scope>NUCLEOTIDE SEQUENCE [LARGE SCALE GENOMIC DNA]</scope>
    <source>
        <strain evidence="3">SA-1</strain>
    </source>
</reference>
<evidence type="ECO:0000313" key="2">
    <source>
        <dbReference type="EMBL" id="RMI88670.1"/>
    </source>
</evidence>
<sequence>MSVLPFLEVVISFFRDYHLIACGTVLIVFPVFIFLFVKGFIKLLLFVYYINFWIANFFSLPKKQSVTKNNDNQNHLPNILINNKDLDSNCLINLKLIEMMERKNHHNSQTDLLEMKQKMLETYFNQKIFEIEIKQKIKDLEEQQKQTTISQPKDFLDEIPKTLRQILEKLSNVEEMQFEILQDSTKKTHYNFDNKILYVHPEDFLHINKALVQQKNKQLKN</sequence>
<comment type="caution">
    <text evidence="2">The sequence shown here is derived from an EMBL/GenBank/DDBJ whole genome shotgun (WGS) entry which is preliminary data.</text>
</comment>
<feature type="transmembrane region" description="Helical" evidence="1">
    <location>
        <begin position="43"/>
        <end position="60"/>
    </location>
</feature>
<keyword evidence="1" id="KW-0812">Transmembrane</keyword>
<keyword evidence="1" id="KW-0472">Membrane</keyword>
<dbReference type="AlphaFoldDB" id="A0A421NXL9"/>
<dbReference type="EMBL" id="MPBG01000005">
    <property type="protein sequence ID" value="RMI88670.1"/>
    <property type="molecule type" value="Genomic_DNA"/>
</dbReference>
<accession>A0A421NXL9</accession>
<evidence type="ECO:0000256" key="1">
    <source>
        <dbReference type="SAM" id="Phobius"/>
    </source>
</evidence>
<gene>
    <name evidence="2" type="ORF">PSSA1_v1c3990</name>
</gene>
<dbReference type="Proteomes" id="UP000283896">
    <property type="component" value="Unassembled WGS sequence"/>
</dbReference>
<proteinExistence type="predicted"/>
<keyword evidence="1" id="KW-1133">Transmembrane helix</keyword>
<organism evidence="2 3">
    <name type="scientific">Candidatus Phytoplasma solani</name>
    <dbReference type="NCBI Taxonomy" id="69896"/>
    <lineage>
        <taxon>Bacteria</taxon>
        <taxon>Bacillati</taxon>
        <taxon>Mycoplasmatota</taxon>
        <taxon>Mollicutes</taxon>
        <taxon>Acholeplasmatales</taxon>
        <taxon>Acholeplasmataceae</taxon>
        <taxon>Candidatus Phytoplasma</taxon>
        <taxon>16SrXII (Stolbur group)</taxon>
    </lineage>
</organism>
<protein>
    <submittedName>
        <fullName evidence="2">Uncharacterized protein</fullName>
    </submittedName>
</protein>
<dbReference type="RefSeq" id="WP_238603324.1">
    <property type="nucleotide sequence ID" value="NZ_CP103785.1"/>
</dbReference>